<dbReference type="Gene3D" id="1.20.5.170">
    <property type="match status" value="1"/>
</dbReference>
<dbReference type="PROSITE" id="PS00036">
    <property type="entry name" value="BZIP_BASIC"/>
    <property type="match status" value="1"/>
</dbReference>
<dbReference type="EMBL" id="KN847530">
    <property type="protein sequence ID" value="KIW08874.1"/>
    <property type="molecule type" value="Genomic_DNA"/>
</dbReference>
<dbReference type="InParanoid" id="A0A0D2BBX2"/>
<proteinExistence type="predicted"/>
<sequence>MAPETEPDTTKSSAAVRRRGGGSSEWRKAQNRASQKRYREKKKRLMLELESHTAEAKAHHRMQEASQLTLAGLSATSDEQPQKDKNFQSDYLGDMFLPQSPDLCPAVHIDRRQTPSPPKPRIRIVRTVLPFDLSDPFKFSGTQMTFWRKGAMGETKYTYTAEQCENQQEQTADK</sequence>
<dbReference type="AlphaFoldDB" id="A0A0D2BBX2"/>
<name>A0A0D2BBX2_9PEZI</name>
<feature type="domain" description="BZIP" evidence="2">
    <location>
        <begin position="27"/>
        <end position="41"/>
    </location>
</feature>
<organism evidence="3 4">
    <name type="scientific">Verruconis gallopava</name>
    <dbReference type="NCBI Taxonomy" id="253628"/>
    <lineage>
        <taxon>Eukaryota</taxon>
        <taxon>Fungi</taxon>
        <taxon>Dikarya</taxon>
        <taxon>Ascomycota</taxon>
        <taxon>Pezizomycotina</taxon>
        <taxon>Dothideomycetes</taxon>
        <taxon>Pleosporomycetidae</taxon>
        <taxon>Venturiales</taxon>
        <taxon>Sympoventuriaceae</taxon>
        <taxon>Verruconis</taxon>
    </lineage>
</organism>
<dbReference type="Proteomes" id="UP000053259">
    <property type="component" value="Unassembled WGS sequence"/>
</dbReference>
<evidence type="ECO:0000259" key="2">
    <source>
        <dbReference type="PROSITE" id="PS00036"/>
    </source>
</evidence>
<dbReference type="SUPFAM" id="SSF57959">
    <property type="entry name" value="Leucine zipper domain"/>
    <property type="match status" value="1"/>
</dbReference>
<keyword evidence="4" id="KW-1185">Reference proteome</keyword>
<feature type="compositionally biased region" description="Basic residues" evidence="1">
    <location>
        <begin position="34"/>
        <end position="44"/>
    </location>
</feature>
<dbReference type="GO" id="GO:0003700">
    <property type="term" value="F:DNA-binding transcription factor activity"/>
    <property type="evidence" value="ECO:0007669"/>
    <property type="project" value="InterPro"/>
</dbReference>
<dbReference type="HOGENOM" id="CLU_1541296_0_0_1"/>
<feature type="compositionally biased region" description="Polar residues" evidence="1">
    <location>
        <begin position="64"/>
        <end position="79"/>
    </location>
</feature>
<evidence type="ECO:0000313" key="4">
    <source>
        <dbReference type="Proteomes" id="UP000053259"/>
    </source>
</evidence>
<reference evidence="3 4" key="1">
    <citation type="submission" date="2015-01" db="EMBL/GenBank/DDBJ databases">
        <title>The Genome Sequence of Ochroconis gallopava CBS43764.</title>
        <authorList>
            <consortium name="The Broad Institute Genomics Platform"/>
            <person name="Cuomo C."/>
            <person name="de Hoog S."/>
            <person name="Gorbushina A."/>
            <person name="Stielow B."/>
            <person name="Teixiera M."/>
            <person name="Abouelleil A."/>
            <person name="Chapman S.B."/>
            <person name="Priest M."/>
            <person name="Young S.K."/>
            <person name="Wortman J."/>
            <person name="Nusbaum C."/>
            <person name="Birren B."/>
        </authorList>
    </citation>
    <scope>NUCLEOTIDE SEQUENCE [LARGE SCALE GENOMIC DNA]</scope>
    <source>
        <strain evidence="3 4">CBS 43764</strain>
    </source>
</reference>
<feature type="compositionally biased region" description="Basic and acidic residues" evidence="1">
    <location>
        <begin position="45"/>
        <end position="63"/>
    </location>
</feature>
<dbReference type="RefSeq" id="XP_016218743.1">
    <property type="nucleotide sequence ID" value="XM_016353590.1"/>
</dbReference>
<accession>A0A0D2BBX2</accession>
<dbReference type="CDD" id="cd14688">
    <property type="entry name" value="bZIP_YAP"/>
    <property type="match status" value="1"/>
</dbReference>
<feature type="region of interest" description="Disordered" evidence="1">
    <location>
        <begin position="1"/>
        <end position="94"/>
    </location>
</feature>
<dbReference type="InterPro" id="IPR046347">
    <property type="entry name" value="bZIP_sf"/>
</dbReference>
<gene>
    <name evidence="3" type="ORF">PV09_00799</name>
</gene>
<dbReference type="VEuPathDB" id="FungiDB:PV09_00799"/>
<dbReference type="GeneID" id="27308772"/>
<evidence type="ECO:0000256" key="1">
    <source>
        <dbReference type="SAM" id="MobiDB-lite"/>
    </source>
</evidence>
<dbReference type="InterPro" id="IPR004827">
    <property type="entry name" value="bZIP"/>
</dbReference>
<protein>
    <recommendedName>
        <fullName evidence="2">BZIP domain-containing protein</fullName>
    </recommendedName>
</protein>
<evidence type="ECO:0000313" key="3">
    <source>
        <dbReference type="EMBL" id="KIW08874.1"/>
    </source>
</evidence>